<keyword evidence="3" id="KW-1185">Reference proteome</keyword>
<accession>A0A3S4ZPE9</accession>
<dbReference type="Proteomes" id="UP000784294">
    <property type="component" value="Unassembled WGS sequence"/>
</dbReference>
<gene>
    <name evidence="2" type="ORF">PXEA_LOCUS9999</name>
</gene>
<protein>
    <submittedName>
        <fullName evidence="2">Uncharacterized protein</fullName>
    </submittedName>
</protein>
<reference evidence="2" key="1">
    <citation type="submission" date="2018-11" db="EMBL/GenBank/DDBJ databases">
        <authorList>
            <consortium name="Pathogen Informatics"/>
        </authorList>
    </citation>
    <scope>NUCLEOTIDE SEQUENCE</scope>
</reference>
<evidence type="ECO:0000256" key="1">
    <source>
        <dbReference type="SAM" id="MobiDB-lite"/>
    </source>
</evidence>
<organism evidence="2 3">
    <name type="scientific">Protopolystoma xenopodis</name>
    <dbReference type="NCBI Taxonomy" id="117903"/>
    <lineage>
        <taxon>Eukaryota</taxon>
        <taxon>Metazoa</taxon>
        <taxon>Spiralia</taxon>
        <taxon>Lophotrochozoa</taxon>
        <taxon>Platyhelminthes</taxon>
        <taxon>Monogenea</taxon>
        <taxon>Polyopisthocotylea</taxon>
        <taxon>Polystomatidea</taxon>
        <taxon>Polystomatidae</taxon>
        <taxon>Protopolystoma</taxon>
    </lineage>
</organism>
<comment type="caution">
    <text evidence="2">The sequence shown here is derived from an EMBL/GenBank/DDBJ whole genome shotgun (WGS) entry which is preliminary data.</text>
</comment>
<dbReference type="AlphaFoldDB" id="A0A3S4ZPE9"/>
<feature type="compositionally biased region" description="Polar residues" evidence="1">
    <location>
        <begin position="24"/>
        <end position="36"/>
    </location>
</feature>
<name>A0A3S4ZPE9_9PLAT</name>
<evidence type="ECO:0000313" key="2">
    <source>
        <dbReference type="EMBL" id="VEL16559.1"/>
    </source>
</evidence>
<dbReference type="EMBL" id="CAAALY010028929">
    <property type="protein sequence ID" value="VEL16559.1"/>
    <property type="molecule type" value="Genomic_DNA"/>
</dbReference>
<evidence type="ECO:0000313" key="3">
    <source>
        <dbReference type="Proteomes" id="UP000784294"/>
    </source>
</evidence>
<feature type="region of interest" description="Disordered" evidence="1">
    <location>
        <begin position="1"/>
        <end position="80"/>
    </location>
</feature>
<proteinExistence type="predicted"/>
<feature type="compositionally biased region" description="Pro residues" evidence="1">
    <location>
        <begin position="45"/>
        <end position="66"/>
    </location>
</feature>
<sequence length="94" mass="9758">MPTSHFGRPARHIRPSDAKLVESNAKNSHASPTAVSSEKAGVIAQPPPKPRSPPTSPPPPPPPPQSPEVSILNGENGLQGEDDFIFVGHITGSG</sequence>